<feature type="domain" description="CusB-like beta-barrel" evidence="4">
    <location>
        <begin position="253"/>
        <end position="321"/>
    </location>
</feature>
<dbReference type="Gene3D" id="2.40.420.20">
    <property type="match status" value="1"/>
</dbReference>
<dbReference type="Gene3D" id="2.40.30.170">
    <property type="match status" value="1"/>
</dbReference>
<dbReference type="PANTHER" id="PTHR30097:SF4">
    <property type="entry name" value="SLR6042 PROTEIN"/>
    <property type="match status" value="1"/>
</dbReference>
<dbReference type="GO" id="GO:0060003">
    <property type="term" value="P:copper ion export"/>
    <property type="evidence" value="ECO:0007669"/>
    <property type="project" value="TreeGrafter"/>
</dbReference>
<accession>A0A3M0GG17</accession>
<evidence type="ECO:0000256" key="2">
    <source>
        <dbReference type="ARBA" id="ARBA00022448"/>
    </source>
</evidence>
<organism evidence="5 6">
    <name type="scientific">Dokdonia sinensis</name>
    <dbReference type="NCBI Taxonomy" id="2479847"/>
    <lineage>
        <taxon>Bacteria</taxon>
        <taxon>Pseudomonadati</taxon>
        <taxon>Bacteroidota</taxon>
        <taxon>Flavobacteriia</taxon>
        <taxon>Flavobacteriales</taxon>
        <taxon>Flavobacteriaceae</taxon>
        <taxon>Dokdonia</taxon>
    </lineage>
</organism>
<evidence type="ECO:0000259" key="4">
    <source>
        <dbReference type="Pfam" id="PF25954"/>
    </source>
</evidence>
<evidence type="ECO:0000256" key="3">
    <source>
        <dbReference type="SAM" id="MobiDB-lite"/>
    </source>
</evidence>
<keyword evidence="2" id="KW-0813">Transport</keyword>
<evidence type="ECO:0000313" key="6">
    <source>
        <dbReference type="Proteomes" id="UP000281985"/>
    </source>
</evidence>
<reference evidence="5 6" key="1">
    <citation type="submission" date="2018-10" db="EMBL/GenBank/DDBJ databases">
        <title>Dokdonia luteus sp. nov., isolated from sea water.</title>
        <authorList>
            <person name="Zhou L.Y."/>
            <person name="Du Z.J."/>
        </authorList>
    </citation>
    <scope>NUCLEOTIDE SEQUENCE [LARGE SCALE GENOMIC DNA]</scope>
    <source>
        <strain evidence="5 6">SH27</strain>
    </source>
</reference>
<dbReference type="SUPFAM" id="SSF111369">
    <property type="entry name" value="HlyD-like secretion proteins"/>
    <property type="match status" value="1"/>
</dbReference>
<evidence type="ECO:0000313" key="5">
    <source>
        <dbReference type="EMBL" id="RMB60553.1"/>
    </source>
</evidence>
<dbReference type="AlphaFoldDB" id="A0A3M0GG17"/>
<dbReference type="Gene3D" id="2.40.50.100">
    <property type="match status" value="1"/>
</dbReference>
<proteinExistence type="inferred from homology"/>
<protein>
    <submittedName>
        <fullName evidence="5">Efflux RND transporter periplasmic adaptor subunit</fullName>
    </submittedName>
</protein>
<dbReference type="NCBIfam" id="TIGR01730">
    <property type="entry name" value="RND_mfp"/>
    <property type="match status" value="1"/>
</dbReference>
<dbReference type="GO" id="GO:0015679">
    <property type="term" value="P:plasma membrane copper ion transport"/>
    <property type="evidence" value="ECO:0007669"/>
    <property type="project" value="TreeGrafter"/>
</dbReference>
<dbReference type="InterPro" id="IPR051909">
    <property type="entry name" value="MFP_Cation_Efflux"/>
</dbReference>
<dbReference type="InterPro" id="IPR030190">
    <property type="entry name" value="MacA_alpha-hairpin_sf"/>
</dbReference>
<comment type="caution">
    <text evidence="5">The sequence shown here is derived from an EMBL/GenBank/DDBJ whole genome shotgun (WGS) entry which is preliminary data.</text>
</comment>
<dbReference type="Pfam" id="PF25954">
    <property type="entry name" value="Beta-barrel_RND_2"/>
    <property type="match status" value="1"/>
</dbReference>
<keyword evidence="6" id="KW-1185">Reference proteome</keyword>
<evidence type="ECO:0000256" key="1">
    <source>
        <dbReference type="ARBA" id="ARBA00009477"/>
    </source>
</evidence>
<dbReference type="GO" id="GO:0019898">
    <property type="term" value="C:extrinsic component of membrane"/>
    <property type="evidence" value="ECO:0007669"/>
    <property type="project" value="InterPro"/>
</dbReference>
<gene>
    <name evidence="5" type="ORF">EAX61_06950</name>
</gene>
<feature type="compositionally biased region" description="Basic and acidic residues" evidence="3">
    <location>
        <begin position="24"/>
        <end position="38"/>
    </location>
</feature>
<dbReference type="OrthoDB" id="9814657at2"/>
<dbReference type="Proteomes" id="UP000281985">
    <property type="component" value="Unassembled WGS sequence"/>
</dbReference>
<sequence>MKTIKYIPITAMFFALTLLSCGDTKSEDGHDEATHSDTEENNSEGETGQENLNEGEAQEVMLTAQQFDALQMEIDTLAQRNMSGYVEANGTLEVPPQNEANITALAGANVASIEVIEGDEVKKNQAVAYLSHPSIIQIQSDYLNAYSNSKFLKQEYERQKRLYEAGVASGMNFQKATADYQSSTAMVKGLEAQLRQYNINTSGVRNGTIYQSVALRSPIAGVVEKVFIKTGQYVEPQTNLMQIVDTDHVHADLMVFEKDVDKVKKGQKVRFSIQSRPGKELEAEIYSVSQTFEQDPKAVHVHAEIENKEGGLIPGMYIKGKIEVDNQQTTALPESAIVTEAGKNYVFTAQREGDAWSFKPVEVTTGEKDGDWIAIRFFETPDPNTRFAFNNAYYLMGEMKKGETEHEH</sequence>
<dbReference type="GO" id="GO:0022857">
    <property type="term" value="F:transmembrane transporter activity"/>
    <property type="evidence" value="ECO:0007669"/>
    <property type="project" value="InterPro"/>
</dbReference>
<comment type="similarity">
    <text evidence="1">Belongs to the membrane fusion protein (MFP) (TC 8.A.1) family.</text>
</comment>
<dbReference type="GO" id="GO:1990195">
    <property type="term" value="C:macrolide transmembrane transporter complex"/>
    <property type="evidence" value="ECO:0007669"/>
    <property type="project" value="InterPro"/>
</dbReference>
<dbReference type="Gene3D" id="6.10.140.1990">
    <property type="match status" value="1"/>
</dbReference>
<dbReference type="GO" id="GO:1990961">
    <property type="term" value="P:xenobiotic detoxification by transmembrane export across the plasma membrane"/>
    <property type="evidence" value="ECO:0007669"/>
    <property type="project" value="InterPro"/>
</dbReference>
<dbReference type="PANTHER" id="PTHR30097">
    <property type="entry name" value="CATION EFFLUX SYSTEM PROTEIN CUSB"/>
    <property type="match status" value="1"/>
</dbReference>
<dbReference type="PROSITE" id="PS51257">
    <property type="entry name" value="PROKAR_LIPOPROTEIN"/>
    <property type="match status" value="1"/>
</dbReference>
<dbReference type="GO" id="GO:0030313">
    <property type="term" value="C:cell envelope"/>
    <property type="evidence" value="ECO:0007669"/>
    <property type="project" value="TreeGrafter"/>
</dbReference>
<name>A0A3M0GG17_9FLAO</name>
<feature type="region of interest" description="Disordered" evidence="3">
    <location>
        <begin position="24"/>
        <end position="50"/>
    </location>
</feature>
<dbReference type="RefSeq" id="WP_121916956.1">
    <property type="nucleotide sequence ID" value="NZ_REFV01000005.1"/>
</dbReference>
<dbReference type="InterPro" id="IPR006143">
    <property type="entry name" value="RND_pump_MFP"/>
</dbReference>
<dbReference type="EMBL" id="REFV01000005">
    <property type="protein sequence ID" value="RMB60553.1"/>
    <property type="molecule type" value="Genomic_DNA"/>
</dbReference>
<dbReference type="InterPro" id="IPR058792">
    <property type="entry name" value="Beta-barrel_RND_2"/>
</dbReference>